<dbReference type="RefSeq" id="WP_344690404.1">
    <property type="nucleotide sequence ID" value="NZ_BAAAVV010000010.1"/>
</dbReference>
<feature type="region of interest" description="Disordered" evidence="1">
    <location>
        <begin position="23"/>
        <end position="46"/>
    </location>
</feature>
<gene>
    <name evidence="2" type="ORF">GCM10010531_36030</name>
</gene>
<comment type="caution">
    <text evidence="2">The sequence shown here is derived from an EMBL/GenBank/DDBJ whole genome shotgun (WGS) entry which is preliminary data.</text>
</comment>
<dbReference type="Proteomes" id="UP001499924">
    <property type="component" value="Unassembled WGS sequence"/>
</dbReference>
<organism evidence="2 3">
    <name type="scientific">Blastococcus jejuensis</name>
    <dbReference type="NCBI Taxonomy" id="351224"/>
    <lineage>
        <taxon>Bacteria</taxon>
        <taxon>Bacillati</taxon>
        <taxon>Actinomycetota</taxon>
        <taxon>Actinomycetes</taxon>
        <taxon>Geodermatophilales</taxon>
        <taxon>Geodermatophilaceae</taxon>
        <taxon>Blastococcus</taxon>
    </lineage>
</organism>
<protein>
    <submittedName>
        <fullName evidence="2">Uncharacterized protein</fullName>
    </submittedName>
</protein>
<evidence type="ECO:0000256" key="1">
    <source>
        <dbReference type="SAM" id="MobiDB-lite"/>
    </source>
</evidence>
<proteinExistence type="predicted"/>
<accession>A0ABP6PI70</accession>
<reference evidence="3" key="1">
    <citation type="journal article" date="2019" name="Int. J. Syst. Evol. Microbiol.">
        <title>The Global Catalogue of Microorganisms (GCM) 10K type strain sequencing project: providing services to taxonomists for standard genome sequencing and annotation.</title>
        <authorList>
            <consortium name="The Broad Institute Genomics Platform"/>
            <consortium name="The Broad Institute Genome Sequencing Center for Infectious Disease"/>
            <person name="Wu L."/>
            <person name="Ma J."/>
        </authorList>
    </citation>
    <scope>NUCLEOTIDE SEQUENCE [LARGE SCALE GENOMIC DNA]</scope>
    <source>
        <strain evidence="3">JCM 15614</strain>
    </source>
</reference>
<keyword evidence="3" id="KW-1185">Reference proteome</keyword>
<evidence type="ECO:0000313" key="2">
    <source>
        <dbReference type="EMBL" id="GAA3178826.1"/>
    </source>
</evidence>
<name>A0ABP6PI70_9ACTN</name>
<dbReference type="EMBL" id="BAAAVV010000010">
    <property type="protein sequence ID" value="GAA3178826.1"/>
    <property type="molecule type" value="Genomic_DNA"/>
</dbReference>
<evidence type="ECO:0000313" key="3">
    <source>
        <dbReference type="Proteomes" id="UP001499924"/>
    </source>
</evidence>
<sequence>MTLHYSSPALDAELAYRREQLAAAGRGTRKSGGSRGSWFRNRRRAH</sequence>